<evidence type="ECO:0000256" key="4">
    <source>
        <dbReference type="ARBA" id="ARBA00022525"/>
    </source>
</evidence>
<dbReference type="GO" id="GO:0016020">
    <property type="term" value="C:membrane"/>
    <property type="evidence" value="ECO:0007669"/>
    <property type="project" value="UniProtKB-SubCell"/>
</dbReference>
<evidence type="ECO:0000256" key="8">
    <source>
        <dbReference type="ARBA" id="ARBA00023136"/>
    </source>
</evidence>
<dbReference type="InterPro" id="IPR000734">
    <property type="entry name" value="TAG_lipase"/>
</dbReference>
<proteinExistence type="inferred from homology"/>
<reference evidence="14" key="1">
    <citation type="journal article" date="2013" name="Nat. Genet.">
        <title>The draft genomes of soft-shell turtle and green sea turtle yield insights into the development and evolution of the turtle-specific body plan.</title>
        <authorList>
            <person name="Wang Z."/>
            <person name="Pascual-Anaya J."/>
            <person name="Zadissa A."/>
            <person name="Li W."/>
            <person name="Niimura Y."/>
            <person name="Huang Z."/>
            <person name="Li C."/>
            <person name="White S."/>
            <person name="Xiong Z."/>
            <person name="Fang D."/>
            <person name="Wang B."/>
            <person name="Ming Y."/>
            <person name="Chen Y."/>
            <person name="Zheng Y."/>
            <person name="Kuraku S."/>
            <person name="Pignatelli M."/>
            <person name="Herrero J."/>
            <person name="Beal K."/>
            <person name="Nozawa M."/>
            <person name="Li Q."/>
            <person name="Wang J."/>
            <person name="Zhang H."/>
            <person name="Yu L."/>
            <person name="Shigenobu S."/>
            <person name="Wang J."/>
            <person name="Liu J."/>
            <person name="Flicek P."/>
            <person name="Searle S."/>
            <person name="Wang J."/>
            <person name="Kuratani S."/>
            <person name="Yin Y."/>
            <person name="Aken B."/>
            <person name="Zhang G."/>
            <person name="Irie N."/>
        </authorList>
    </citation>
    <scope>NUCLEOTIDE SEQUENCE [LARGE SCALE GENOMIC DNA]</scope>
</reference>
<dbReference type="InterPro" id="IPR013818">
    <property type="entry name" value="Lipase"/>
</dbReference>
<dbReference type="Pfam" id="PF00151">
    <property type="entry name" value="Lipase"/>
    <property type="match status" value="1"/>
</dbReference>
<evidence type="ECO:0000313" key="13">
    <source>
        <dbReference type="EMBL" id="EMP42652.1"/>
    </source>
</evidence>
<evidence type="ECO:0000256" key="5">
    <source>
        <dbReference type="ARBA" id="ARBA00022692"/>
    </source>
</evidence>
<keyword evidence="6" id="KW-0732">Signal</keyword>
<dbReference type="Proteomes" id="UP000031443">
    <property type="component" value="Unassembled WGS sequence"/>
</dbReference>
<name>M7CN15_CHEMY</name>
<sequence length="519" mass="58317">MLYTRQNQNCAETLSSAGSRYLNVTKKTTLIVHGYRPTGSPPIWIQQAVHLLLSVEDMNIIIVDWNRGATTLLYHRASSNTKKVAEFLKTLIDQMLADGASLDSVYMIGISLGAHISGFVGQLYNGKLGRITGLDPAGPLFNGKPPEERLDPTDAQFVDVIHSDIDGYYADKWKSYLILKNPPVTKVFFDTSDEEPFCLHHYLVDIIIWNKTVRRGSLTIKLTDQAGNTAESTINHEVATFQQYNQTSVLAGFDQDFEKIARISLAFSTGSVIGPKHKLRILQMRLRSITNPERSLKFPSDLEELRELAEFLQYYKQEHQSYVLLLFCAAYLYKQSFAIPGSSFLNILAGALFGPWMGLLLCSALTSVGATCCYLLSGAFGKQFVVYWFPDKVAMLQRKVEENRSCLFFFLLFLRLFPMTPNWFLNLASPILNIPVSQFFFSVLIGLIPYNFICVQTGAILSQITSLDAIFSWGTLFKLLAIAMVALIPGTLIKKFSWTHLKLDEKDQSVSLLNGRKSS</sequence>
<dbReference type="Pfam" id="PF09335">
    <property type="entry name" value="VTT_dom"/>
    <property type="match status" value="1"/>
</dbReference>
<dbReference type="GO" id="GO:0016298">
    <property type="term" value="F:lipase activity"/>
    <property type="evidence" value="ECO:0007669"/>
    <property type="project" value="InterPro"/>
</dbReference>
<evidence type="ECO:0000256" key="1">
    <source>
        <dbReference type="ARBA" id="ARBA00004141"/>
    </source>
</evidence>
<dbReference type="eggNOG" id="KOG3140">
    <property type="taxonomic scope" value="Eukaryota"/>
</dbReference>
<keyword evidence="14" id="KW-1185">Reference proteome</keyword>
<accession>M7CN15</accession>
<evidence type="ECO:0000256" key="7">
    <source>
        <dbReference type="ARBA" id="ARBA00022989"/>
    </source>
</evidence>
<dbReference type="EMBL" id="KB469743">
    <property type="protein sequence ID" value="EMP42652.1"/>
    <property type="molecule type" value="Genomic_DNA"/>
</dbReference>
<evidence type="ECO:0000259" key="11">
    <source>
        <dbReference type="Pfam" id="PF00151"/>
    </source>
</evidence>
<feature type="transmembrane region" description="Helical" evidence="10">
    <location>
        <begin position="409"/>
        <end position="427"/>
    </location>
</feature>
<dbReference type="SUPFAM" id="SSF53474">
    <property type="entry name" value="alpha/beta-Hydrolases"/>
    <property type="match status" value="1"/>
</dbReference>
<feature type="transmembrane region" description="Helical" evidence="10">
    <location>
        <begin position="439"/>
        <end position="464"/>
    </location>
</feature>
<evidence type="ECO:0000256" key="3">
    <source>
        <dbReference type="ARBA" id="ARBA00010701"/>
    </source>
</evidence>
<evidence type="ECO:0000313" key="14">
    <source>
        <dbReference type="Proteomes" id="UP000031443"/>
    </source>
</evidence>
<evidence type="ECO:0000256" key="6">
    <source>
        <dbReference type="ARBA" id="ARBA00022729"/>
    </source>
</evidence>
<comment type="similarity">
    <text evidence="3">Belongs to the AB hydrolase superfamily. Lipase family.</text>
</comment>
<feature type="domain" description="VTT" evidence="12">
    <location>
        <begin position="339"/>
        <end position="459"/>
    </location>
</feature>
<protein>
    <submittedName>
        <fullName evidence="13">Transmembrane protein 41A</fullName>
    </submittedName>
</protein>
<comment type="subcellular location">
    <subcellularLocation>
        <location evidence="1">Membrane</location>
        <topology evidence="1">Multi-pass membrane protein</topology>
    </subcellularLocation>
    <subcellularLocation>
        <location evidence="2">Secreted</location>
    </subcellularLocation>
</comment>
<evidence type="ECO:0000256" key="10">
    <source>
        <dbReference type="SAM" id="Phobius"/>
    </source>
</evidence>
<dbReference type="AlphaFoldDB" id="M7CN15"/>
<evidence type="ECO:0000256" key="9">
    <source>
        <dbReference type="ARBA" id="ARBA00025797"/>
    </source>
</evidence>
<keyword evidence="7 10" id="KW-1133">Transmembrane helix</keyword>
<dbReference type="Gene3D" id="3.40.50.1820">
    <property type="entry name" value="alpha/beta hydrolase"/>
    <property type="match status" value="1"/>
</dbReference>
<keyword evidence="8 10" id="KW-0472">Membrane</keyword>
<feature type="transmembrane region" description="Helical" evidence="10">
    <location>
        <begin position="470"/>
        <end position="493"/>
    </location>
</feature>
<dbReference type="STRING" id="8469.M7CN15"/>
<evidence type="ECO:0000259" key="12">
    <source>
        <dbReference type="Pfam" id="PF09335"/>
    </source>
</evidence>
<dbReference type="InterPro" id="IPR032816">
    <property type="entry name" value="VTT_dom"/>
</dbReference>
<dbReference type="GO" id="GO:0005576">
    <property type="term" value="C:extracellular region"/>
    <property type="evidence" value="ECO:0007669"/>
    <property type="project" value="UniProtKB-SubCell"/>
</dbReference>
<dbReference type="InterPro" id="IPR029058">
    <property type="entry name" value="AB_hydrolase_fold"/>
</dbReference>
<dbReference type="PANTHER" id="PTHR43220">
    <property type="match status" value="1"/>
</dbReference>
<keyword evidence="4" id="KW-0964">Secreted</keyword>
<dbReference type="PRINTS" id="PR00821">
    <property type="entry name" value="TAGLIPASE"/>
</dbReference>
<gene>
    <name evidence="13" type="ORF">UY3_00117</name>
</gene>
<evidence type="ECO:0000256" key="2">
    <source>
        <dbReference type="ARBA" id="ARBA00004613"/>
    </source>
</evidence>
<comment type="similarity">
    <text evidence="9">Belongs to the TMEM41 family.</text>
</comment>
<dbReference type="PANTHER" id="PTHR43220:SF21">
    <property type="entry name" value="TRANSMEMBRANE PROTEIN 41A"/>
    <property type="match status" value="1"/>
</dbReference>
<dbReference type="InterPro" id="IPR045014">
    <property type="entry name" value="TM41A/B"/>
</dbReference>
<organism evidence="13 14">
    <name type="scientific">Chelonia mydas</name>
    <name type="common">Green sea-turtle</name>
    <name type="synonym">Chelonia agassizi</name>
    <dbReference type="NCBI Taxonomy" id="8469"/>
    <lineage>
        <taxon>Eukaryota</taxon>
        <taxon>Metazoa</taxon>
        <taxon>Chordata</taxon>
        <taxon>Craniata</taxon>
        <taxon>Vertebrata</taxon>
        <taxon>Euteleostomi</taxon>
        <taxon>Archelosauria</taxon>
        <taxon>Testudinata</taxon>
        <taxon>Testudines</taxon>
        <taxon>Cryptodira</taxon>
        <taxon>Durocryptodira</taxon>
        <taxon>Americhelydia</taxon>
        <taxon>Chelonioidea</taxon>
        <taxon>Cheloniidae</taxon>
        <taxon>Chelonia</taxon>
    </lineage>
</organism>
<keyword evidence="5 10" id="KW-0812">Transmembrane</keyword>
<feature type="domain" description="Lipase" evidence="11">
    <location>
        <begin position="1"/>
        <end position="166"/>
    </location>
</feature>